<protein>
    <submittedName>
        <fullName evidence="5">Predicted NAD/FAD-binding protein</fullName>
    </submittedName>
</protein>
<dbReference type="InterPro" id="IPR050464">
    <property type="entry name" value="Zeta_carotene_desat/Oxidored"/>
</dbReference>
<evidence type="ECO:0000313" key="6">
    <source>
        <dbReference type="Proteomes" id="UP000199495"/>
    </source>
</evidence>
<evidence type="ECO:0000256" key="1">
    <source>
        <dbReference type="ARBA" id="ARBA00001974"/>
    </source>
</evidence>
<dbReference type="Gene3D" id="3.50.50.60">
    <property type="entry name" value="FAD/NAD(P)-binding domain"/>
    <property type="match status" value="1"/>
</dbReference>
<organism evidence="5 6">
    <name type="scientific">Pelagibacterium luteolum</name>
    <dbReference type="NCBI Taxonomy" id="440168"/>
    <lineage>
        <taxon>Bacteria</taxon>
        <taxon>Pseudomonadati</taxon>
        <taxon>Pseudomonadota</taxon>
        <taxon>Alphaproteobacteria</taxon>
        <taxon>Hyphomicrobiales</taxon>
        <taxon>Devosiaceae</taxon>
        <taxon>Pelagibacterium</taxon>
    </lineage>
</organism>
<accession>A0A1G7WTF0</accession>
<dbReference type="Pfam" id="PF01593">
    <property type="entry name" value="Amino_oxidase"/>
    <property type="match status" value="1"/>
</dbReference>
<feature type="binding site" evidence="3">
    <location>
        <position position="24"/>
    </location>
    <ligand>
        <name>FAD</name>
        <dbReference type="ChEBI" id="CHEBI:57692"/>
    </ligand>
</feature>
<keyword evidence="6" id="KW-1185">Reference proteome</keyword>
<keyword evidence="2" id="KW-0560">Oxidoreductase</keyword>
<dbReference type="InterPro" id="IPR036188">
    <property type="entry name" value="FAD/NAD-bd_sf"/>
</dbReference>
<evidence type="ECO:0000256" key="2">
    <source>
        <dbReference type="ARBA" id="ARBA00023002"/>
    </source>
</evidence>
<feature type="domain" description="Amine oxidase" evidence="4">
    <location>
        <begin position="23"/>
        <end position="280"/>
    </location>
</feature>
<dbReference type="PANTHER" id="PTHR42923">
    <property type="entry name" value="PROTOPORPHYRINOGEN OXIDASE"/>
    <property type="match status" value="1"/>
</dbReference>
<name>A0A1G7WTF0_9HYPH</name>
<dbReference type="RefSeq" id="WP_090596956.1">
    <property type="nucleotide sequence ID" value="NZ_FNCS01000007.1"/>
</dbReference>
<sequence length="451" mass="50129">MYLDAGPKGPTGTRRIAVIGSGISGLSAAWLLSKTHDVTLYEADGRIGGHANTVDAHVHGQVIPVDTGFIVYNEGNYPNLVAMFEHLGVPTAPSWMSFGASVDQGDFEYCSDPLGLVGQKTNIVRKRFWRMLSDIVRFSRSAQDILDDPSLKGVGLADYVESNGYSAGYVNDHILPMAAAIWSSSARDIRDYPIQSFVRFFLNHGLLELSNRPLWRTVDGGSREYVSRLLAQFKGTVRLNTPVRRIERHAGVVTITDAAGHEDIFSDVLIATHADQALAMLGDADEEERALLGAFRYTDNTAVLHTDTRLMPKRKSVWSSWNYIGERNWDRDAPLCVTYWMNKLQNIDKRYPLFVTLNPSRTIDPEKILGTYDYTHPLFDTHAVAAQQQIWRLQGRRHTWFAGAHFGSGFHEDGLQSGLAAAEDLGGVSRPWSVANASGRIHIDEERVAAE</sequence>
<dbReference type="PRINTS" id="PR00757">
    <property type="entry name" value="AMINEOXDASEF"/>
</dbReference>
<dbReference type="InterPro" id="IPR001613">
    <property type="entry name" value="Flavin_amine_oxidase"/>
</dbReference>
<dbReference type="Gene3D" id="3.30.70.1990">
    <property type="match status" value="1"/>
</dbReference>
<dbReference type="SUPFAM" id="SSF51905">
    <property type="entry name" value="FAD/NAD(P)-binding domain"/>
    <property type="match status" value="1"/>
</dbReference>
<dbReference type="PANTHER" id="PTHR42923:SF17">
    <property type="entry name" value="AMINE OXIDASE DOMAIN-CONTAINING PROTEIN"/>
    <property type="match status" value="1"/>
</dbReference>
<dbReference type="Proteomes" id="UP000199495">
    <property type="component" value="Unassembled WGS sequence"/>
</dbReference>
<dbReference type="InterPro" id="IPR002937">
    <property type="entry name" value="Amino_oxidase"/>
</dbReference>
<evidence type="ECO:0000256" key="3">
    <source>
        <dbReference type="PIRSR" id="PIRSR601613-1"/>
    </source>
</evidence>
<dbReference type="GO" id="GO:0016491">
    <property type="term" value="F:oxidoreductase activity"/>
    <property type="evidence" value="ECO:0007669"/>
    <property type="project" value="UniProtKB-KW"/>
</dbReference>
<evidence type="ECO:0000313" key="5">
    <source>
        <dbReference type="EMBL" id="SDG75192.1"/>
    </source>
</evidence>
<feature type="binding site" evidence="3">
    <location>
        <begin position="42"/>
        <end position="43"/>
    </location>
    <ligand>
        <name>FAD</name>
        <dbReference type="ChEBI" id="CHEBI:57692"/>
    </ligand>
</feature>
<dbReference type="STRING" id="440168.SAMN04487974_107106"/>
<dbReference type="OrthoDB" id="20837at2"/>
<comment type="cofactor">
    <cofactor evidence="1">
        <name>FAD</name>
        <dbReference type="ChEBI" id="CHEBI:57692"/>
    </cofactor>
</comment>
<reference evidence="5 6" key="1">
    <citation type="submission" date="2016-10" db="EMBL/GenBank/DDBJ databases">
        <authorList>
            <person name="de Groot N.N."/>
        </authorList>
    </citation>
    <scope>NUCLEOTIDE SEQUENCE [LARGE SCALE GENOMIC DNA]</scope>
    <source>
        <strain evidence="5 6">CGMCC 1.10267</strain>
    </source>
</reference>
<gene>
    <name evidence="5" type="ORF">SAMN04487974_107106</name>
</gene>
<evidence type="ECO:0000259" key="4">
    <source>
        <dbReference type="Pfam" id="PF01593"/>
    </source>
</evidence>
<feature type="binding site" evidence="3">
    <location>
        <position position="243"/>
    </location>
    <ligand>
        <name>FAD</name>
        <dbReference type="ChEBI" id="CHEBI:57692"/>
    </ligand>
</feature>
<proteinExistence type="predicted"/>
<dbReference type="AlphaFoldDB" id="A0A1G7WTF0"/>
<dbReference type="Gene3D" id="1.10.405.20">
    <property type="match status" value="1"/>
</dbReference>
<dbReference type="EMBL" id="FNCS01000007">
    <property type="protein sequence ID" value="SDG75192.1"/>
    <property type="molecule type" value="Genomic_DNA"/>
</dbReference>